<proteinExistence type="predicted"/>
<evidence type="ECO:0000313" key="2">
    <source>
        <dbReference type="Proteomes" id="UP000428328"/>
    </source>
</evidence>
<dbReference type="AlphaFoldDB" id="A0A6I6JKU8"/>
<keyword evidence="2" id="KW-1185">Reference proteome</keyword>
<reference evidence="1 2" key="1">
    <citation type="submission" date="2019-11" db="EMBL/GenBank/DDBJ databases">
        <authorList>
            <person name="Zheng R.K."/>
            <person name="Sun C.M."/>
        </authorList>
    </citation>
    <scope>NUCLEOTIDE SEQUENCE [LARGE SCALE GENOMIC DNA]</scope>
    <source>
        <strain evidence="1 2">SRB007</strain>
    </source>
</reference>
<dbReference type="RefSeq" id="WP_158948686.1">
    <property type="nucleotide sequence ID" value="NZ_CP046400.1"/>
</dbReference>
<gene>
    <name evidence="1" type="ORF">GM415_12535</name>
</gene>
<dbReference type="Proteomes" id="UP000428328">
    <property type="component" value="Chromosome"/>
</dbReference>
<evidence type="ECO:0000313" key="1">
    <source>
        <dbReference type="EMBL" id="QGY40922.1"/>
    </source>
</evidence>
<name>A0A6I6JKU8_9BACT</name>
<organism evidence="1 2">
    <name type="scientific">Pseudodesulfovibrio cashew</name>
    <dbReference type="NCBI Taxonomy" id="2678688"/>
    <lineage>
        <taxon>Bacteria</taxon>
        <taxon>Pseudomonadati</taxon>
        <taxon>Thermodesulfobacteriota</taxon>
        <taxon>Desulfovibrionia</taxon>
        <taxon>Desulfovibrionales</taxon>
        <taxon>Desulfovibrionaceae</taxon>
    </lineage>
</organism>
<dbReference type="KEGG" id="psel:GM415_12535"/>
<sequence>MPINLQATQYQGVNQDSFPRRRIVIGLDFGTAYTKCVVHITGERRQAIQFNESKEGISRYLVRGLVSIDEKRHFHLGGKYARSFDDLKSALLNKSMQGQKLACAMGLMSAFLALVLRHVREWVLTKQSDVLSGHYIEWDLNIGMPTDSYTDRILMDRIKVAAAAAWDNSFASEVTIRSVSDSLEKAQIKLRKKSLPDYISIVPEFVAQITSYVKSSSRQNDLHAVLDIGAGTVDFAVFNVHEDDGDDKYPIYSKSVKPYGTFVLMRECLGAGEIEQRLMFEIENEFDYSQYYRPMSLHNKAMSQIKSGFNRAMTCYPQSPRWRSGLPLFLCGGGKNLDFYKELVTCVVDCREFIPGMSNKAITRSAFPTLDGLNAPTLSSKDHDRLSVAYGLSRDIDDFGLLIKGDNWGEVQSYSRTSSLSDRFVDKDQV</sequence>
<dbReference type="EMBL" id="CP046400">
    <property type="protein sequence ID" value="QGY40922.1"/>
    <property type="molecule type" value="Genomic_DNA"/>
</dbReference>
<accession>A0A6I6JKU8</accession>
<evidence type="ECO:0008006" key="3">
    <source>
        <dbReference type="Google" id="ProtNLM"/>
    </source>
</evidence>
<protein>
    <recommendedName>
        <fullName evidence="3">Actin-like protein N-terminal domain-containing protein</fullName>
    </recommendedName>
</protein>